<dbReference type="InterPro" id="IPR050446">
    <property type="entry name" value="FAD-oxidoreductase/Apoptosis"/>
</dbReference>
<reference evidence="7 8" key="1">
    <citation type="submission" date="2016-12" db="EMBL/GenBank/DDBJ databases">
        <title>Comparison of Traditional DNA-DNA Hybridization with In Silico Genomic Analysis.</title>
        <authorList>
            <person name="Nicholson A.C."/>
            <person name="Humrighouse B.W."/>
            <person name="Graziano J."/>
            <person name="Lasker B."/>
            <person name="Whitney A.M."/>
            <person name="Mcquiston J.R."/>
        </authorList>
    </citation>
    <scope>NUCLEOTIDE SEQUENCE [LARGE SCALE GENOMIC DNA]</scope>
    <source>
        <strain evidence="7 8">H2240</strain>
    </source>
</reference>
<dbReference type="Pfam" id="PF07992">
    <property type="entry name" value="Pyr_redox_2"/>
    <property type="match status" value="1"/>
</dbReference>
<comment type="caution">
    <text evidence="7">The sequence shown here is derived from an EMBL/GenBank/DDBJ whole genome shotgun (WGS) entry which is preliminary data.</text>
</comment>
<dbReference type="Gene3D" id="3.30.390.30">
    <property type="match status" value="1"/>
</dbReference>
<comment type="cofactor">
    <cofactor evidence="1">
        <name>FAD</name>
        <dbReference type="ChEBI" id="CHEBI:57692"/>
    </cofactor>
</comment>
<accession>A0A212ABL7</accession>
<sequence length="406" mass="42574">MTAPLPPDARVVVIGTGQGGFQLAASLRQEGFAGSVTLIGEEPGLPYQRPPLSKAYMADGDAERLLLKPAGFYARSALTLIDRTRASRIDRDARTVHTADGAAHPYDHLVLATGARPFRPPVEGLDGPDTVELRTLADAALLRGRLARTRHAIVIGGGFIGLEFAAMARAAGVDVTVLEAAPRLMARALSPALSDWFLAAHRAMGTEVLLGVGVAAVETGQGVRLTDGRTIAGDLILAATGVRPNVELAEEAGLAVQNGVVVDGRLVSADPAISALGDCAAFPLTDGARVRLESVQAAVDHARHIARRLVKGATGDYAAVPWFWSDQGKHKLQIAGLGAGADEVLSLPQSADQPVMLLFRAGQLAAVETVNAPVQHLAARKLIGTPREELEEVGFDLKEALRTTAR</sequence>
<dbReference type="InterPro" id="IPR023753">
    <property type="entry name" value="FAD/NAD-binding_dom"/>
</dbReference>
<dbReference type="PRINTS" id="PR00411">
    <property type="entry name" value="PNDRDTASEI"/>
</dbReference>
<dbReference type="SUPFAM" id="SSF51905">
    <property type="entry name" value="FAD/NAD(P)-binding domain"/>
    <property type="match status" value="2"/>
</dbReference>
<dbReference type="AlphaFoldDB" id="A0A212ABL7"/>
<keyword evidence="2" id="KW-0285">Flavoprotein</keyword>
<dbReference type="PANTHER" id="PTHR43557">
    <property type="entry name" value="APOPTOSIS-INDUCING FACTOR 1"/>
    <property type="match status" value="1"/>
</dbReference>
<dbReference type="Proteomes" id="UP000196878">
    <property type="component" value="Unassembled WGS sequence"/>
</dbReference>
<evidence type="ECO:0000259" key="5">
    <source>
        <dbReference type="Pfam" id="PF07992"/>
    </source>
</evidence>
<dbReference type="SUPFAM" id="SSF55424">
    <property type="entry name" value="FAD/NAD-linked reductases, dimerisation (C-terminal) domain"/>
    <property type="match status" value="1"/>
</dbReference>
<evidence type="ECO:0000256" key="1">
    <source>
        <dbReference type="ARBA" id="ARBA00001974"/>
    </source>
</evidence>
<dbReference type="Pfam" id="PF14759">
    <property type="entry name" value="Reductase_C"/>
    <property type="match status" value="1"/>
</dbReference>
<dbReference type="GO" id="GO:0016651">
    <property type="term" value="F:oxidoreductase activity, acting on NAD(P)H"/>
    <property type="evidence" value="ECO:0007669"/>
    <property type="project" value="TreeGrafter"/>
</dbReference>
<evidence type="ECO:0000256" key="2">
    <source>
        <dbReference type="ARBA" id="ARBA00022630"/>
    </source>
</evidence>
<dbReference type="OrthoDB" id="7809559at2"/>
<dbReference type="PANTHER" id="PTHR43557:SF2">
    <property type="entry name" value="RIESKE DOMAIN-CONTAINING PROTEIN-RELATED"/>
    <property type="match status" value="1"/>
</dbReference>
<gene>
    <name evidence="7" type="ORF">CDV49_10215</name>
</gene>
<dbReference type="InterPro" id="IPR028202">
    <property type="entry name" value="Reductase_C"/>
</dbReference>
<organism evidence="7 8">
    <name type="scientific">Haematobacter genomosp. 1</name>
    <dbReference type="NCBI Taxonomy" id="366618"/>
    <lineage>
        <taxon>Bacteria</taxon>
        <taxon>Pseudomonadati</taxon>
        <taxon>Pseudomonadota</taxon>
        <taxon>Alphaproteobacteria</taxon>
        <taxon>Rhodobacterales</taxon>
        <taxon>Paracoccaceae</taxon>
        <taxon>Haematobacter</taxon>
    </lineage>
</organism>
<evidence type="ECO:0000256" key="3">
    <source>
        <dbReference type="ARBA" id="ARBA00022827"/>
    </source>
</evidence>
<dbReference type="RefSeq" id="WP_088215436.1">
    <property type="nucleotide sequence ID" value="NZ_NIPW01000015.1"/>
</dbReference>
<dbReference type="Gene3D" id="3.50.50.60">
    <property type="entry name" value="FAD/NAD(P)-binding domain"/>
    <property type="match status" value="2"/>
</dbReference>
<evidence type="ECO:0000313" key="7">
    <source>
        <dbReference type="EMBL" id="OWJ77887.1"/>
    </source>
</evidence>
<evidence type="ECO:0000256" key="4">
    <source>
        <dbReference type="ARBA" id="ARBA00023002"/>
    </source>
</evidence>
<evidence type="ECO:0000259" key="6">
    <source>
        <dbReference type="Pfam" id="PF14759"/>
    </source>
</evidence>
<dbReference type="EMBL" id="NIPW01000015">
    <property type="protein sequence ID" value="OWJ77887.1"/>
    <property type="molecule type" value="Genomic_DNA"/>
</dbReference>
<keyword evidence="4" id="KW-0560">Oxidoreductase</keyword>
<keyword evidence="8" id="KW-1185">Reference proteome</keyword>
<feature type="domain" description="FAD/NAD(P)-binding" evidence="5">
    <location>
        <begin position="10"/>
        <end position="302"/>
    </location>
</feature>
<name>A0A212ABL7_9RHOB</name>
<proteinExistence type="predicted"/>
<feature type="domain" description="Reductase C-terminal" evidence="6">
    <location>
        <begin position="322"/>
        <end position="402"/>
    </location>
</feature>
<dbReference type="InterPro" id="IPR036188">
    <property type="entry name" value="FAD/NAD-bd_sf"/>
</dbReference>
<keyword evidence="3" id="KW-0274">FAD</keyword>
<dbReference type="InterPro" id="IPR016156">
    <property type="entry name" value="FAD/NAD-linked_Rdtase_dimer_sf"/>
</dbReference>
<protein>
    <submittedName>
        <fullName evidence="7">Pyridine nucleotide-disulfide oxidoreductase</fullName>
    </submittedName>
</protein>
<dbReference type="GO" id="GO:0005737">
    <property type="term" value="C:cytoplasm"/>
    <property type="evidence" value="ECO:0007669"/>
    <property type="project" value="TreeGrafter"/>
</dbReference>
<evidence type="ECO:0000313" key="8">
    <source>
        <dbReference type="Proteomes" id="UP000196878"/>
    </source>
</evidence>
<dbReference type="PRINTS" id="PR00368">
    <property type="entry name" value="FADPNR"/>
</dbReference>